<sequence length="177" mass="20496">MIDFNTLFSLMDLNTVLASLCWITAGIFTLAQKYAPQGKKPWSILLSFIGREINADIIQTQKEMSERIDALDKKLESIQQDMSDRIDALDEKIVNTDKKLDKNVAISARVRILRFGDELQEEKKPSKGRFDQALADINEYEEYCVKHSDFKNGITEPTSGFIKEQYQERLRKHDFSR</sequence>
<evidence type="ECO:0000313" key="1">
    <source>
        <dbReference type="EMBL" id="EHL11964.1"/>
    </source>
</evidence>
<evidence type="ECO:0000313" key="2">
    <source>
        <dbReference type="Proteomes" id="UP000003527"/>
    </source>
</evidence>
<name>G9WUE6_9FIRM</name>
<reference evidence="1 2" key="1">
    <citation type="submission" date="2011-08" db="EMBL/GenBank/DDBJ databases">
        <title>The Genome Sequence of Oribacterium sp. ACB7.</title>
        <authorList>
            <consortium name="The Broad Institute Genome Sequencing Platform"/>
            <person name="Earl A."/>
            <person name="Ward D."/>
            <person name="Feldgarden M."/>
            <person name="Gevers D."/>
            <person name="Sizova M."/>
            <person name="Hazen A."/>
            <person name="Epstein S."/>
            <person name="Young S.K."/>
            <person name="Zeng Q."/>
            <person name="Gargeya S."/>
            <person name="Fitzgerald M."/>
            <person name="Haas B."/>
            <person name="Abouelleil A."/>
            <person name="Alvarado L."/>
            <person name="Arachchi H.M."/>
            <person name="Berlin A."/>
            <person name="Brown A."/>
            <person name="Chapman S.B."/>
            <person name="Chen Z."/>
            <person name="Dunbar C."/>
            <person name="Freedman E."/>
            <person name="Gearin G."/>
            <person name="Gellesch M."/>
            <person name="Goldberg J."/>
            <person name="Griggs A."/>
            <person name="Gujja S."/>
            <person name="Heiman D."/>
            <person name="Howarth C."/>
            <person name="Larson L."/>
            <person name="Lui A."/>
            <person name="MacDonald P.J.P."/>
            <person name="Montmayeur A."/>
            <person name="Murphy C."/>
            <person name="Neiman D."/>
            <person name="Pearson M."/>
            <person name="Priest M."/>
            <person name="Roberts A."/>
            <person name="Saif S."/>
            <person name="Shea T."/>
            <person name="Shenoy N."/>
            <person name="Sisk P."/>
            <person name="Stolte C."/>
            <person name="Sykes S."/>
            <person name="Wortman J."/>
            <person name="Nusbaum C."/>
            <person name="Birren B."/>
        </authorList>
    </citation>
    <scope>NUCLEOTIDE SEQUENCE [LARGE SCALE GENOMIC DNA]</scope>
    <source>
        <strain evidence="1 2">ACB7</strain>
    </source>
</reference>
<dbReference type="EMBL" id="AFZD01000016">
    <property type="protein sequence ID" value="EHL11964.1"/>
    <property type="molecule type" value="Genomic_DNA"/>
</dbReference>
<organism evidence="1 2">
    <name type="scientific">Oribacterium asaccharolyticum ACB7</name>
    <dbReference type="NCBI Taxonomy" id="796944"/>
    <lineage>
        <taxon>Bacteria</taxon>
        <taxon>Bacillati</taxon>
        <taxon>Bacillota</taxon>
        <taxon>Clostridia</taxon>
        <taxon>Lachnospirales</taxon>
        <taxon>Lachnospiraceae</taxon>
        <taxon>Oribacterium</taxon>
    </lineage>
</organism>
<dbReference type="PATRIC" id="fig|796944.3.peg.975"/>
<dbReference type="AlphaFoldDB" id="G9WUE6"/>
<keyword evidence="2" id="KW-1185">Reference proteome</keyword>
<comment type="caution">
    <text evidence="1">The sequence shown here is derived from an EMBL/GenBank/DDBJ whole genome shotgun (WGS) entry which is preliminary data.</text>
</comment>
<dbReference type="HOGENOM" id="CLU_1710529_0_0_9"/>
<accession>G9WUE6</accession>
<proteinExistence type="predicted"/>
<protein>
    <submittedName>
        <fullName evidence="1">Uncharacterized protein</fullName>
    </submittedName>
</protein>
<dbReference type="RefSeq" id="WP_009536205.1">
    <property type="nucleotide sequence ID" value="NZ_JH414504.1"/>
</dbReference>
<dbReference type="Proteomes" id="UP000003527">
    <property type="component" value="Unassembled WGS sequence"/>
</dbReference>
<gene>
    <name evidence="1" type="ORF">HMPREF9624_00271</name>
</gene>